<dbReference type="Proteomes" id="UP000439314">
    <property type="component" value="Unassembled WGS sequence"/>
</dbReference>
<gene>
    <name evidence="7" type="ORF">GIY21_19990</name>
    <name evidence="8" type="ORF">GIY22_20150</name>
</gene>
<protein>
    <submittedName>
        <fullName evidence="7">D-2-hydroxyacid dehydrogenase family protein</fullName>
    </submittedName>
</protein>
<dbReference type="RefSeq" id="WP_153753394.1">
    <property type="nucleotide sequence ID" value="NZ_WJPM01000025.1"/>
</dbReference>
<evidence type="ECO:0000256" key="1">
    <source>
        <dbReference type="ARBA" id="ARBA00005854"/>
    </source>
</evidence>
<dbReference type="CDD" id="cd12169">
    <property type="entry name" value="PGDH_like_1"/>
    <property type="match status" value="1"/>
</dbReference>
<dbReference type="InterPro" id="IPR036291">
    <property type="entry name" value="NAD(P)-bd_dom_sf"/>
</dbReference>
<comment type="caution">
    <text evidence="7">The sequence shown here is derived from an EMBL/GenBank/DDBJ whole genome shotgun (WGS) entry which is preliminary data.</text>
</comment>
<sequence length="328" mass="35447">MRILIADDYQDAVRHLPCFARLQAHNVRVLTALAPDRETFVRHAAEAEALVLIRERTRIDAALLARLPKLRLISQTGRIGEHIDLAACTARGVAVAEGVGAPVAPAELTWALLMATSRRLPAYRDALLAGHWQATGDAQLGRSLDGLTLGIWSYGKIGRRVAAYGRGFGMRVQVWGSEDSCAQARADGFAVAASREALFAESDVLTLHRRLVAATRHQIGLDDLLRMKSDALLVNTSRAELIAPGALLAALDAGRPGQAALDVFEQEPVLDPQHPLLRHPRVLATPHLGYVEQGSYDLYFGAAFDNVLAFAADAPQRLANPEVLSVAD</sequence>
<dbReference type="PANTHER" id="PTHR42789:SF1">
    <property type="entry name" value="D-ISOMER SPECIFIC 2-HYDROXYACID DEHYDROGENASE FAMILY PROTEIN (AFU_ORTHOLOGUE AFUA_6G10090)"/>
    <property type="match status" value="1"/>
</dbReference>
<comment type="similarity">
    <text evidence="1 4">Belongs to the D-isomer specific 2-hydroxyacid dehydrogenase family.</text>
</comment>
<evidence type="ECO:0000259" key="5">
    <source>
        <dbReference type="Pfam" id="PF00389"/>
    </source>
</evidence>
<reference evidence="8" key="2">
    <citation type="journal article" date="2020" name="Plant Dis.">
        <title>A Grain Rot of Rice in Iran Caused by a Xanthomonas Strain Closely Related to X. sacchari.</title>
        <authorList>
            <person name="Mirghasempour S.A."/>
            <person name="Huang S."/>
            <person name="Studholme D.J."/>
            <person name="Brady C.L."/>
        </authorList>
    </citation>
    <scope>NUCLEOTIDE SEQUENCE</scope>
    <source>
        <strain evidence="8">SAM114</strain>
    </source>
</reference>
<reference evidence="9 10" key="1">
    <citation type="submission" date="2019-11" db="EMBL/GenBank/DDBJ databases">
        <title>First report of rice panicle blight caused by Xanthomonas sp. in Iran.</title>
        <authorList>
            <person name="Mirghasempour S.A."/>
            <person name="Huang S."/>
            <person name="Brady C.L."/>
            <person name="Studholme D.J."/>
        </authorList>
    </citation>
    <scope>NUCLEOTIDE SEQUENCE [LARGE SCALE GENOMIC DNA]</scope>
    <source>
        <strain evidence="7 10">ASD011</strain>
        <strain evidence="9">SAM114</strain>
    </source>
</reference>
<proteinExistence type="inferred from homology"/>
<dbReference type="GO" id="GO:0051287">
    <property type="term" value="F:NAD binding"/>
    <property type="evidence" value="ECO:0007669"/>
    <property type="project" value="InterPro"/>
</dbReference>
<dbReference type="Gene3D" id="3.40.50.720">
    <property type="entry name" value="NAD(P)-binding Rossmann-like Domain"/>
    <property type="match status" value="2"/>
</dbReference>
<organism evidence="7 10">
    <name type="scientific">Xanthomonas sontii</name>
    <dbReference type="NCBI Taxonomy" id="2650745"/>
    <lineage>
        <taxon>Bacteria</taxon>
        <taxon>Pseudomonadati</taxon>
        <taxon>Pseudomonadota</taxon>
        <taxon>Gammaproteobacteria</taxon>
        <taxon>Lysobacterales</taxon>
        <taxon>Lysobacteraceae</taxon>
        <taxon>Xanthomonas</taxon>
    </lineage>
</organism>
<dbReference type="GO" id="GO:0016616">
    <property type="term" value="F:oxidoreductase activity, acting on the CH-OH group of donors, NAD or NADP as acceptor"/>
    <property type="evidence" value="ECO:0007669"/>
    <property type="project" value="InterPro"/>
</dbReference>
<dbReference type="EMBL" id="WJPN01000025">
    <property type="protein sequence ID" value="MRH02585.1"/>
    <property type="molecule type" value="Genomic_DNA"/>
</dbReference>
<keyword evidence="9" id="KW-1185">Reference proteome</keyword>
<dbReference type="AlphaFoldDB" id="A0A6N7QKB7"/>
<evidence type="ECO:0000256" key="3">
    <source>
        <dbReference type="ARBA" id="ARBA00023027"/>
    </source>
</evidence>
<name>A0A6N7QKB7_9XANT</name>
<dbReference type="SUPFAM" id="SSF52283">
    <property type="entry name" value="Formate/glycerate dehydrogenase catalytic domain-like"/>
    <property type="match status" value="1"/>
</dbReference>
<evidence type="ECO:0000256" key="4">
    <source>
        <dbReference type="RuleBase" id="RU003719"/>
    </source>
</evidence>
<dbReference type="InterPro" id="IPR006139">
    <property type="entry name" value="D-isomer_2_OHA_DH_cat_dom"/>
</dbReference>
<feature type="domain" description="D-isomer specific 2-hydroxyacid dehydrogenase NAD-binding" evidence="6">
    <location>
        <begin position="111"/>
        <end position="289"/>
    </location>
</feature>
<dbReference type="SUPFAM" id="SSF51735">
    <property type="entry name" value="NAD(P)-binding Rossmann-fold domains"/>
    <property type="match status" value="1"/>
</dbReference>
<accession>A0A6N7QKB7</accession>
<dbReference type="EMBL" id="WJPM01000025">
    <property type="protein sequence ID" value="MRH76946.1"/>
    <property type="molecule type" value="Genomic_DNA"/>
</dbReference>
<dbReference type="InterPro" id="IPR050857">
    <property type="entry name" value="D-2-hydroxyacid_DH"/>
</dbReference>
<dbReference type="Proteomes" id="UP000437931">
    <property type="component" value="Unassembled WGS sequence"/>
</dbReference>
<feature type="domain" description="D-isomer specific 2-hydroxyacid dehydrogenase catalytic" evidence="5">
    <location>
        <begin position="20"/>
        <end position="312"/>
    </location>
</feature>
<evidence type="ECO:0000313" key="8">
    <source>
        <dbReference type="EMBL" id="MRH76946.1"/>
    </source>
</evidence>
<evidence type="ECO:0000259" key="6">
    <source>
        <dbReference type="Pfam" id="PF02826"/>
    </source>
</evidence>
<dbReference type="Pfam" id="PF02826">
    <property type="entry name" value="2-Hacid_dh_C"/>
    <property type="match status" value="1"/>
</dbReference>
<evidence type="ECO:0000256" key="2">
    <source>
        <dbReference type="ARBA" id="ARBA00023002"/>
    </source>
</evidence>
<keyword evidence="3" id="KW-0520">NAD</keyword>
<evidence type="ECO:0000313" key="9">
    <source>
        <dbReference type="Proteomes" id="UP000437931"/>
    </source>
</evidence>
<evidence type="ECO:0000313" key="10">
    <source>
        <dbReference type="Proteomes" id="UP000439314"/>
    </source>
</evidence>
<evidence type="ECO:0000313" key="7">
    <source>
        <dbReference type="EMBL" id="MRH02585.1"/>
    </source>
</evidence>
<keyword evidence="2 4" id="KW-0560">Oxidoreductase</keyword>
<dbReference type="InterPro" id="IPR006140">
    <property type="entry name" value="D-isomer_DH_NAD-bd"/>
</dbReference>
<dbReference type="PANTHER" id="PTHR42789">
    <property type="entry name" value="D-ISOMER SPECIFIC 2-HYDROXYACID DEHYDROGENASE FAMILY PROTEIN (AFU_ORTHOLOGUE AFUA_6G10090)"/>
    <property type="match status" value="1"/>
</dbReference>
<dbReference type="Pfam" id="PF00389">
    <property type="entry name" value="2-Hacid_dh"/>
    <property type="match status" value="1"/>
</dbReference>